<dbReference type="EMBL" id="AUZZ01009238">
    <property type="protein sequence ID" value="EQD34106.1"/>
    <property type="molecule type" value="Genomic_DNA"/>
</dbReference>
<dbReference type="AlphaFoldDB" id="T0YFE4"/>
<dbReference type="Gene3D" id="3.40.50.2000">
    <property type="entry name" value="Glycogen Phosphorylase B"/>
    <property type="match status" value="1"/>
</dbReference>
<organism evidence="1">
    <name type="scientific">mine drainage metagenome</name>
    <dbReference type="NCBI Taxonomy" id="410659"/>
    <lineage>
        <taxon>unclassified sequences</taxon>
        <taxon>metagenomes</taxon>
        <taxon>ecological metagenomes</taxon>
    </lineage>
</organism>
<feature type="non-terminal residue" evidence="1">
    <location>
        <position position="1"/>
    </location>
</feature>
<accession>T0YFE4</accession>
<dbReference type="SUPFAM" id="SSF53756">
    <property type="entry name" value="UDP-Glycosyltransferase/glycogen phosphorylase"/>
    <property type="match status" value="1"/>
</dbReference>
<keyword evidence="1" id="KW-0808">Transferase</keyword>
<comment type="caution">
    <text evidence="1">The sequence shown here is derived from an EMBL/GenBank/DDBJ whole genome shotgun (WGS) entry which is preliminary data.</text>
</comment>
<dbReference type="PANTHER" id="PTHR45947:SF3">
    <property type="entry name" value="SULFOQUINOVOSYL TRANSFERASE SQD2"/>
    <property type="match status" value="1"/>
</dbReference>
<name>T0YFE4_9ZZZZ</name>
<protein>
    <submittedName>
        <fullName evidence="1">Glycosyl transferase, group 1</fullName>
    </submittedName>
</protein>
<reference evidence="1" key="1">
    <citation type="submission" date="2013-08" db="EMBL/GenBank/DDBJ databases">
        <authorList>
            <person name="Mendez C."/>
            <person name="Richter M."/>
            <person name="Ferrer M."/>
            <person name="Sanchez J."/>
        </authorList>
    </citation>
    <scope>NUCLEOTIDE SEQUENCE</scope>
</reference>
<dbReference type="GO" id="GO:0016757">
    <property type="term" value="F:glycosyltransferase activity"/>
    <property type="evidence" value="ECO:0007669"/>
    <property type="project" value="TreeGrafter"/>
</dbReference>
<reference evidence="1" key="2">
    <citation type="journal article" date="2014" name="ISME J.">
        <title>Microbial stratification in low pH oxic and suboxic macroscopic growths along an acid mine drainage.</title>
        <authorList>
            <person name="Mendez-Garcia C."/>
            <person name="Mesa V."/>
            <person name="Sprenger R.R."/>
            <person name="Richter M."/>
            <person name="Diez M.S."/>
            <person name="Solano J."/>
            <person name="Bargiela R."/>
            <person name="Golyshina O.V."/>
            <person name="Manteca A."/>
            <person name="Ramos J.L."/>
            <person name="Gallego J.R."/>
            <person name="Llorente I."/>
            <person name="Martins Dos Santos V.A."/>
            <person name="Jensen O.N."/>
            <person name="Pelaez A.I."/>
            <person name="Sanchez J."/>
            <person name="Ferrer M."/>
        </authorList>
    </citation>
    <scope>NUCLEOTIDE SEQUENCE</scope>
</reference>
<dbReference type="Pfam" id="PF13692">
    <property type="entry name" value="Glyco_trans_1_4"/>
    <property type="match status" value="1"/>
</dbReference>
<evidence type="ECO:0000313" key="1">
    <source>
        <dbReference type="EMBL" id="EQD34106.1"/>
    </source>
</evidence>
<dbReference type="PANTHER" id="PTHR45947">
    <property type="entry name" value="SULFOQUINOVOSYL TRANSFERASE SQD2"/>
    <property type="match status" value="1"/>
</dbReference>
<gene>
    <name evidence="1" type="ORF">B2A_12810</name>
</gene>
<dbReference type="InterPro" id="IPR050194">
    <property type="entry name" value="Glycosyltransferase_grp1"/>
</dbReference>
<proteinExistence type="predicted"/>
<sequence>IVRFRGHVEFDTLVALLAEFDALVLSSVPVAGSNWVETQATVMQEAMVMGTVVVASDIGGVRESLPTALHPYLYAPGSVQELRDRLIALGASDRRALHQLSTLARDFVLTHYDICAINERLLRHLGSVAA</sequence>